<protein>
    <submittedName>
        <fullName evidence="1">Uncharacterized protein</fullName>
    </submittedName>
</protein>
<proteinExistence type="predicted"/>
<evidence type="ECO:0000313" key="2">
    <source>
        <dbReference type="Proteomes" id="UP000785679"/>
    </source>
</evidence>
<dbReference type="Proteomes" id="UP000785679">
    <property type="component" value="Unassembled WGS sequence"/>
</dbReference>
<dbReference type="AlphaFoldDB" id="A0A8J8TAS4"/>
<organism evidence="1 2">
    <name type="scientific">Halteria grandinella</name>
    <dbReference type="NCBI Taxonomy" id="5974"/>
    <lineage>
        <taxon>Eukaryota</taxon>
        <taxon>Sar</taxon>
        <taxon>Alveolata</taxon>
        <taxon>Ciliophora</taxon>
        <taxon>Intramacronucleata</taxon>
        <taxon>Spirotrichea</taxon>
        <taxon>Stichotrichia</taxon>
        <taxon>Sporadotrichida</taxon>
        <taxon>Halteriidae</taxon>
        <taxon>Halteria</taxon>
    </lineage>
</organism>
<sequence>MLCDVEYSNNMFNNNTQKKDTNVMSDIFGGGHNQRLFKSANKNEPSDQVNDHLGIIGEDLKSRAINAILYLTYQTCPAPITRSGEPQQSASNIGGIESLKASPIKARCITRNEFTNLSRRLKRVEVEQQDVQSIEDNHQQQVSSLAQPSHLSEQQPYIYLFRLVSLTIHSNPFHIGARLFAPHASLFLEISSAYRVIRSSATGPPSISDIPWAKNRGAAEDKAEINCPWVVAIIKYSGH</sequence>
<name>A0A8J8TAS4_HALGN</name>
<reference evidence="1" key="1">
    <citation type="submission" date="2019-06" db="EMBL/GenBank/DDBJ databases">
        <authorList>
            <person name="Zheng W."/>
        </authorList>
    </citation>
    <scope>NUCLEOTIDE SEQUENCE</scope>
    <source>
        <strain evidence="1">QDHG01</strain>
    </source>
</reference>
<gene>
    <name evidence="1" type="ORF">FGO68_gene12370</name>
</gene>
<comment type="caution">
    <text evidence="1">The sequence shown here is derived from an EMBL/GenBank/DDBJ whole genome shotgun (WGS) entry which is preliminary data.</text>
</comment>
<keyword evidence="2" id="KW-1185">Reference proteome</keyword>
<dbReference type="EMBL" id="RRYP01000289">
    <property type="protein sequence ID" value="TNV87666.1"/>
    <property type="molecule type" value="Genomic_DNA"/>
</dbReference>
<accession>A0A8J8TAS4</accession>
<evidence type="ECO:0000313" key="1">
    <source>
        <dbReference type="EMBL" id="TNV87666.1"/>
    </source>
</evidence>